<dbReference type="InterPro" id="IPR036259">
    <property type="entry name" value="MFS_trans_sf"/>
</dbReference>
<feature type="transmembrane region" description="Helical" evidence="5">
    <location>
        <begin position="117"/>
        <end position="137"/>
    </location>
</feature>
<evidence type="ECO:0008006" key="8">
    <source>
        <dbReference type="Google" id="ProtNLM"/>
    </source>
</evidence>
<feature type="transmembrane region" description="Helical" evidence="5">
    <location>
        <begin position="202"/>
        <end position="223"/>
    </location>
</feature>
<dbReference type="Gene3D" id="1.20.1250.20">
    <property type="entry name" value="MFS general substrate transporter like domains"/>
    <property type="match status" value="1"/>
</dbReference>
<keyword evidence="4 5" id="KW-0472">Membrane</keyword>
<evidence type="ECO:0000256" key="2">
    <source>
        <dbReference type="ARBA" id="ARBA00022692"/>
    </source>
</evidence>
<evidence type="ECO:0000256" key="5">
    <source>
        <dbReference type="SAM" id="Phobius"/>
    </source>
</evidence>
<reference evidence="6 7" key="1">
    <citation type="journal article" date="2018" name="Mol. Biol. Evol.">
        <title>Broad Genomic Sampling Reveals a Smut Pathogenic Ancestry of the Fungal Clade Ustilaginomycotina.</title>
        <authorList>
            <person name="Kijpornyongpan T."/>
            <person name="Mondo S.J."/>
            <person name="Barry K."/>
            <person name="Sandor L."/>
            <person name="Lee J."/>
            <person name="Lipzen A."/>
            <person name="Pangilinan J."/>
            <person name="LaButti K."/>
            <person name="Hainaut M."/>
            <person name="Henrissat B."/>
            <person name="Grigoriev I.V."/>
            <person name="Spatafora J.W."/>
            <person name="Aime M.C."/>
        </authorList>
    </citation>
    <scope>NUCLEOTIDE SEQUENCE [LARGE SCALE GENOMIC DNA]</scope>
    <source>
        <strain evidence="6 7">MCA 4186</strain>
    </source>
</reference>
<dbReference type="RefSeq" id="XP_025598884.1">
    <property type="nucleotide sequence ID" value="XM_025741165.1"/>
</dbReference>
<gene>
    <name evidence="6" type="ORF">FA09DRAFT_325349</name>
</gene>
<dbReference type="GO" id="GO:0022857">
    <property type="term" value="F:transmembrane transporter activity"/>
    <property type="evidence" value="ECO:0007669"/>
    <property type="project" value="TreeGrafter"/>
</dbReference>
<dbReference type="GeneID" id="37268709"/>
<feature type="transmembrane region" description="Helical" evidence="5">
    <location>
        <begin position="576"/>
        <end position="598"/>
    </location>
</feature>
<feature type="transmembrane region" description="Helical" evidence="5">
    <location>
        <begin position="352"/>
        <end position="373"/>
    </location>
</feature>
<comment type="subcellular location">
    <subcellularLocation>
        <location evidence="1">Membrane</location>
        <topology evidence="1">Multi-pass membrane protein</topology>
    </subcellularLocation>
</comment>
<organism evidence="6 7">
    <name type="scientific">Tilletiopsis washingtonensis</name>
    <dbReference type="NCBI Taxonomy" id="58919"/>
    <lineage>
        <taxon>Eukaryota</taxon>
        <taxon>Fungi</taxon>
        <taxon>Dikarya</taxon>
        <taxon>Basidiomycota</taxon>
        <taxon>Ustilaginomycotina</taxon>
        <taxon>Exobasidiomycetes</taxon>
        <taxon>Entylomatales</taxon>
        <taxon>Entylomatales incertae sedis</taxon>
        <taxon>Tilletiopsis</taxon>
    </lineage>
</organism>
<evidence type="ECO:0000313" key="6">
    <source>
        <dbReference type="EMBL" id="PWN98605.1"/>
    </source>
</evidence>
<dbReference type="SUPFAM" id="SSF103473">
    <property type="entry name" value="MFS general substrate transporter"/>
    <property type="match status" value="1"/>
</dbReference>
<dbReference type="Proteomes" id="UP000245946">
    <property type="component" value="Unassembled WGS sequence"/>
</dbReference>
<dbReference type="PANTHER" id="PTHR23507:SF1">
    <property type="entry name" value="FI18259P1-RELATED"/>
    <property type="match status" value="1"/>
</dbReference>
<name>A0A316ZE94_9BASI</name>
<feature type="transmembrane region" description="Helical" evidence="5">
    <location>
        <begin position="485"/>
        <end position="510"/>
    </location>
</feature>
<dbReference type="PANTHER" id="PTHR23507">
    <property type="entry name" value="ZGC:174356"/>
    <property type="match status" value="1"/>
</dbReference>
<accession>A0A316ZE94</accession>
<evidence type="ECO:0000256" key="1">
    <source>
        <dbReference type="ARBA" id="ARBA00004141"/>
    </source>
</evidence>
<evidence type="ECO:0000256" key="4">
    <source>
        <dbReference type="ARBA" id="ARBA00023136"/>
    </source>
</evidence>
<keyword evidence="3 5" id="KW-1133">Transmembrane helix</keyword>
<protein>
    <recommendedName>
        <fullName evidence="8">MFS general substrate transporter</fullName>
    </recommendedName>
</protein>
<feature type="transmembrane region" description="Helical" evidence="5">
    <location>
        <begin position="87"/>
        <end position="105"/>
    </location>
</feature>
<feature type="transmembrane region" description="Helical" evidence="5">
    <location>
        <begin position="157"/>
        <end position="181"/>
    </location>
</feature>
<dbReference type="OrthoDB" id="3026777at2759"/>
<feature type="transmembrane region" description="Helical" evidence="5">
    <location>
        <begin position="274"/>
        <end position="295"/>
    </location>
</feature>
<dbReference type="EMBL" id="KZ819291">
    <property type="protein sequence ID" value="PWN98605.1"/>
    <property type="molecule type" value="Genomic_DNA"/>
</dbReference>
<evidence type="ECO:0000313" key="7">
    <source>
        <dbReference type="Proteomes" id="UP000245946"/>
    </source>
</evidence>
<dbReference type="GO" id="GO:0016020">
    <property type="term" value="C:membrane"/>
    <property type="evidence" value="ECO:0007669"/>
    <property type="project" value="UniProtKB-SubCell"/>
</dbReference>
<feature type="transmembrane region" description="Helical" evidence="5">
    <location>
        <begin position="379"/>
        <end position="405"/>
    </location>
</feature>
<keyword evidence="2 5" id="KW-0812">Transmembrane</keyword>
<dbReference type="AlphaFoldDB" id="A0A316ZE94"/>
<sequence>MASSSERTPLIQQQESSSAHSMKAILTILTGSFLWSSAAYASKAATLDGIRRFACAAYYAKHPLPALAGVHHACDAAAVEASAARSILLADTLSGSITLLAVLFFAQRLKTWGRRPVLLLGASAVFCVQLPFLILPLGPTNAPEEAPDTAWISPLNAMRVIVAMYVAQGLLGAETLTMVTVRTMLADHSSTAERTRNLTWGSLSYLGGIVLGPLLAGAASAIWPTSSTSFVHFAHLLPGWSWPHRHDHMPPSGSPIPPPLPPGPPDSTSLEFNVTPFIVSIVVGSFAMLWIAFFVKESKPRRDDDDEEEEEEGAVAVPTKSFSLAPLRLLLPAPMPNGTHDWRLTRLAVVQFFGTSGGTGLTVLILSCGHVYGWSTSSVGYMLAWIAGSRVLVLSLIVPLLVLLLERLVRRPTPLHGMPKEELERLAREAKVDEAPGGISEFAQMEDAHADMHADGVLRPLVVLWRSSIDIALARVSYVFELTGYIIIAISASIPSGVLMLFGSLFLSLGGGYPPAMQSAAIAIASDVFAAPAIRGGAQQGSADQVLAAFSLIDTTVQVLVPIATTSLYAATNARFPSAAFILIACFYGTAVLLLSGLSPHRSSTTHMHTA</sequence>
<keyword evidence="7" id="KW-1185">Reference proteome</keyword>
<proteinExistence type="predicted"/>
<evidence type="ECO:0000256" key="3">
    <source>
        <dbReference type="ARBA" id="ARBA00022989"/>
    </source>
</evidence>